<protein>
    <recommendedName>
        <fullName evidence="1">TcdA1 receptor binding domain-containing protein</fullName>
    </recommendedName>
</protein>
<sequence length="362" mass="40447">MYIYSDMTTKVMEKDEIGNYQNSVYREFDTLTQRWLNNRYAANYDYPSSVAVSSGYEWGDYSLSMVYDSKIASIATVGTTSSEIKLKIDADLRVIYNGVEGRQRHQCALMQKFGQLGDKFIVYEDLKIDRENQSAGNNNLFYPVYQYSGNVSKLSTGRLLVYRESSSSYVKADIGPGHDPLINENAQKPYGYVEDSKNNPAALKNNMTLTDNAGISTKVASPRDIDTAVTPANITIKASAGSSKPVEFNAGTSVINLLNNNLEEMIYNFHDMEFTISLTEFKDNQVDVEIVLTGKTDDGRVLGSETFNFTVTQKILNEQSGLLTLLLRLKPNICNGGLTVPALIPYLPEIWWNGQKRALIPC</sequence>
<dbReference type="EMBL" id="FO818637">
    <property type="protein sequence ID" value="CDM89994.1"/>
    <property type="molecule type" value="Genomic_DNA"/>
</dbReference>
<evidence type="ECO:0000313" key="3">
    <source>
        <dbReference type="Proteomes" id="UP000032930"/>
    </source>
</evidence>
<dbReference type="InterPro" id="IPR054141">
    <property type="entry name" value="TcdA1_RBD_2"/>
</dbReference>
<evidence type="ECO:0000259" key="1">
    <source>
        <dbReference type="Pfam" id="PF21963"/>
    </source>
</evidence>
<dbReference type="Proteomes" id="UP000032930">
    <property type="component" value="Chromosome"/>
</dbReference>
<reference evidence="2 3" key="1">
    <citation type="submission" date="2014-02" db="EMBL/GenBank/DDBJ databases">
        <authorList>
            <person name="Genoscope - CEA"/>
        </authorList>
    </citation>
    <scope>NUCLEOTIDE SEQUENCE [LARGE SCALE GENOMIC DNA]</scope>
    <source>
        <strain evidence="2 3">CS03</strain>
    </source>
</reference>
<dbReference type="AlphaFoldDB" id="A0A0B6XCI3"/>
<accession>A0A0B6XCI3</accession>
<name>A0A0B6XCI3_XENBV</name>
<gene>
    <name evidence="2" type="ORF">XBW1_2637</name>
</gene>
<dbReference type="RefSeq" id="WP_052726050.1">
    <property type="nucleotide sequence ID" value="NZ_CAWMEF010000001.1"/>
</dbReference>
<dbReference type="Pfam" id="PF21963">
    <property type="entry name" value="TcdA1_RBD_2"/>
    <property type="match status" value="1"/>
</dbReference>
<feature type="domain" description="TcdA1 receptor binding" evidence="1">
    <location>
        <begin position="227"/>
        <end position="311"/>
    </location>
</feature>
<dbReference type="KEGG" id="xbv:XBW1_2637"/>
<evidence type="ECO:0000313" key="2">
    <source>
        <dbReference type="EMBL" id="CDM89994.1"/>
    </source>
</evidence>
<organism evidence="2 3">
    <name type="scientific">Xenorhabdus bovienii</name>
    <name type="common">Xenorhabdus nematophila subsp. bovienii</name>
    <dbReference type="NCBI Taxonomy" id="40576"/>
    <lineage>
        <taxon>Bacteria</taxon>
        <taxon>Pseudomonadati</taxon>
        <taxon>Pseudomonadota</taxon>
        <taxon>Gammaproteobacteria</taxon>
        <taxon>Enterobacterales</taxon>
        <taxon>Morganellaceae</taxon>
        <taxon>Xenorhabdus</taxon>
    </lineage>
</organism>
<proteinExistence type="predicted"/>